<protein>
    <submittedName>
        <fullName evidence="1">Uncharacterized protein</fullName>
    </submittedName>
</protein>
<keyword evidence="2" id="KW-1185">Reference proteome</keyword>
<evidence type="ECO:0000313" key="1">
    <source>
        <dbReference type="EMBL" id="RCV90039.1"/>
    </source>
</evidence>
<name>A0A368TYU3_9GAMM</name>
<evidence type="ECO:0000313" key="2">
    <source>
        <dbReference type="Proteomes" id="UP000252405"/>
    </source>
</evidence>
<organism evidence="1 2">
    <name type="scientific">Billgrantia montanilacus</name>
    <dbReference type="NCBI Taxonomy" id="2282305"/>
    <lineage>
        <taxon>Bacteria</taxon>
        <taxon>Pseudomonadati</taxon>
        <taxon>Pseudomonadota</taxon>
        <taxon>Gammaproteobacteria</taxon>
        <taxon>Oceanospirillales</taxon>
        <taxon>Halomonadaceae</taxon>
        <taxon>Billgrantia</taxon>
    </lineage>
</organism>
<gene>
    <name evidence="1" type="ORF">DU505_07210</name>
</gene>
<comment type="caution">
    <text evidence="1">The sequence shown here is derived from an EMBL/GenBank/DDBJ whole genome shotgun (WGS) entry which is preliminary data.</text>
</comment>
<dbReference type="Proteomes" id="UP000252405">
    <property type="component" value="Unassembled WGS sequence"/>
</dbReference>
<proteinExistence type="predicted"/>
<dbReference type="AlphaFoldDB" id="A0A368TYU3"/>
<dbReference type="EMBL" id="QPII01000004">
    <property type="protein sequence ID" value="RCV90039.1"/>
    <property type="molecule type" value="Genomic_DNA"/>
</dbReference>
<accession>A0A368TYU3</accession>
<reference evidence="1 2" key="1">
    <citation type="submission" date="2018-07" db="EMBL/GenBank/DDBJ databases">
        <title>Halomonas montanilacus sp. nov., isolated from Lake Pengyan on Tibetan Plateau.</title>
        <authorList>
            <person name="Lu H."/>
            <person name="Xing P."/>
            <person name="Wu Q."/>
        </authorList>
    </citation>
    <scope>NUCLEOTIDE SEQUENCE [LARGE SCALE GENOMIC DNA]</scope>
    <source>
        <strain evidence="1 2">PYC7W</strain>
    </source>
</reference>
<sequence>MFYAYSTGKPQSMDRQTLVSEIAEINFLQDYEPNNQEDLSDLLVLYNAFVRRLEEVGEEWAFSNQRVEGVSRPFGKSVQAIFERTQPMTAFGAEVKRLIKREKIDSLDDMYGLIEQVVVSDNPHDAFDSLIKILDEIAKNATKIGTSQRDYFRSCFRALFSEEFDAFCDVSQCWLQGQELYNTMYGDIE</sequence>